<sequence>MHMFSLVCMAREGFFFYRGRVHVISTGPISTFQTEGQRFHFLEQKEKLLQALTSALLKSQDCSNC</sequence>
<evidence type="ECO:0000313" key="2">
    <source>
        <dbReference type="Proteomes" id="UP001162483"/>
    </source>
</evidence>
<evidence type="ECO:0000313" key="1">
    <source>
        <dbReference type="EMBL" id="CAI9621767.1"/>
    </source>
</evidence>
<proteinExistence type="predicted"/>
<gene>
    <name evidence="1" type="ORF">SPARVUS_LOCUS16185450</name>
</gene>
<accession>A0ABN9HLQ2</accession>
<comment type="caution">
    <text evidence="1">The sequence shown here is derived from an EMBL/GenBank/DDBJ whole genome shotgun (WGS) entry which is preliminary data.</text>
</comment>
<reference evidence="1" key="1">
    <citation type="submission" date="2023-05" db="EMBL/GenBank/DDBJ databases">
        <authorList>
            <person name="Stuckert A."/>
        </authorList>
    </citation>
    <scope>NUCLEOTIDE SEQUENCE</scope>
</reference>
<keyword evidence="2" id="KW-1185">Reference proteome</keyword>
<dbReference type="EMBL" id="CATNWA010021211">
    <property type="protein sequence ID" value="CAI9621767.1"/>
    <property type="molecule type" value="Genomic_DNA"/>
</dbReference>
<organism evidence="1 2">
    <name type="scientific">Staurois parvus</name>
    <dbReference type="NCBI Taxonomy" id="386267"/>
    <lineage>
        <taxon>Eukaryota</taxon>
        <taxon>Metazoa</taxon>
        <taxon>Chordata</taxon>
        <taxon>Craniata</taxon>
        <taxon>Vertebrata</taxon>
        <taxon>Euteleostomi</taxon>
        <taxon>Amphibia</taxon>
        <taxon>Batrachia</taxon>
        <taxon>Anura</taxon>
        <taxon>Neobatrachia</taxon>
        <taxon>Ranoidea</taxon>
        <taxon>Ranidae</taxon>
        <taxon>Staurois</taxon>
    </lineage>
</organism>
<name>A0ABN9HLQ2_9NEOB</name>
<dbReference type="Proteomes" id="UP001162483">
    <property type="component" value="Unassembled WGS sequence"/>
</dbReference>
<protein>
    <submittedName>
        <fullName evidence="1">Uncharacterized protein</fullName>
    </submittedName>
</protein>